<dbReference type="AlphaFoldDB" id="A0AAW4XY08"/>
<organism evidence="10 11">
    <name type="scientific">Comamonas koreensis</name>
    <dbReference type="NCBI Taxonomy" id="160825"/>
    <lineage>
        <taxon>Bacteria</taxon>
        <taxon>Pseudomonadati</taxon>
        <taxon>Pseudomonadota</taxon>
        <taxon>Betaproteobacteria</taxon>
        <taxon>Burkholderiales</taxon>
        <taxon>Comamonadaceae</taxon>
        <taxon>Comamonas</taxon>
    </lineage>
</organism>
<evidence type="ECO:0000256" key="2">
    <source>
        <dbReference type="ARBA" id="ARBA00022723"/>
    </source>
</evidence>
<proteinExistence type="inferred from homology"/>
<dbReference type="PANTHER" id="PTHR22726">
    <property type="entry name" value="METALLOENDOPEPTIDASE OMA1"/>
    <property type="match status" value="1"/>
</dbReference>
<evidence type="ECO:0000256" key="4">
    <source>
        <dbReference type="ARBA" id="ARBA00022833"/>
    </source>
</evidence>
<evidence type="ECO:0000259" key="9">
    <source>
        <dbReference type="Pfam" id="PF01435"/>
    </source>
</evidence>
<keyword evidence="8" id="KW-0732">Signal</keyword>
<protein>
    <submittedName>
        <fullName evidence="10">M48 family metalloprotease</fullName>
        <ecNumber evidence="10">3.4.24.-</ecNumber>
    </submittedName>
</protein>
<name>A0AAW4XY08_9BURK</name>
<accession>A0AAW4XY08</accession>
<dbReference type="Gene3D" id="3.30.2010.10">
    <property type="entry name" value="Metalloproteases ('zincins'), catalytic domain"/>
    <property type="match status" value="1"/>
</dbReference>
<dbReference type="InterPro" id="IPR051156">
    <property type="entry name" value="Mito/Outer_Membr_Metalloprot"/>
</dbReference>
<reference evidence="10 11" key="1">
    <citation type="submission" date="2021-11" db="EMBL/GenBank/DDBJ databases">
        <title>Genome sequence.</title>
        <authorList>
            <person name="Sun Q."/>
        </authorList>
    </citation>
    <scope>NUCLEOTIDE SEQUENCE [LARGE SCALE GENOMIC DNA]</scope>
    <source>
        <strain evidence="10 11">KCTC 12005</strain>
    </source>
</reference>
<feature type="signal peptide" evidence="8">
    <location>
        <begin position="1"/>
        <end position="24"/>
    </location>
</feature>
<feature type="domain" description="Peptidase M48" evidence="9">
    <location>
        <begin position="74"/>
        <end position="249"/>
    </location>
</feature>
<dbReference type="GO" id="GO:0004222">
    <property type="term" value="F:metalloendopeptidase activity"/>
    <property type="evidence" value="ECO:0007669"/>
    <property type="project" value="InterPro"/>
</dbReference>
<comment type="cofactor">
    <cofactor evidence="6">
        <name>Zn(2+)</name>
        <dbReference type="ChEBI" id="CHEBI:29105"/>
    </cofactor>
    <text evidence="6">Binds 1 zinc ion per subunit.</text>
</comment>
<keyword evidence="1 6" id="KW-0645">Protease</keyword>
<keyword evidence="5 6" id="KW-0482">Metalloprotease</keyword>
<keyword evidence="11" id="KW-1185">Reference proteome</keyword>
<comment type="similarity">
    <text evidence="6">Belongs to the peptidase M48 family.</text>
</comment>
<evidence type="ECO:0000256" key="7">
    <source>
        <dbReference type="SAM" id="MobiDB-lite"/>
    </source>
</evidence>
<evidence type="ECO:0000256" key="1">
    <source>
        <dbReference type="ARBA" id="ARBA00022670"/>
    </source>
</evidence>
<dbReference type="InterPro" id="IPR001915">
    <property type="entry name" value="Peptidase_M48"/>
</dbReference>
<dbReference type="PANTHER" id="PTHR22726:SF8">
    <property type="entry name" value="METALLOPROTEASE YCAL"/>
    <property type="match status" value="1"/>
</dbReference>
<dbReference type="EC" id="3.4.24.-" evidence="10"/>
<sequence>MRKTLMLTGLVAAMALAGCKTMDAGNLSGLMDSGSTAMKAMTLTDGDVVALSNESCAALDQQNKVAPANNKYSQRLAKVVANMPQEVEGKKADYKVYLTSDVNAWAMANGCIRVYSGLMDLMNDDELRGVIGHEIGHVALGHSKRRMQTAYATSAARQIAANSGNATLASLSSSQAGELGEKFIHAQFSQSNESAADNYSFDLLTKQKMERKGLVTAFQKLAKLSGGGGGSLMDSHPPSEARAKAMQARLDSGK</sequence>
<gene>
    <name evidence="10" type="ORF">LPW39_15705</name>
</gene>
<feature type="chain" id="PRO_5043823297" evidence="8">
    <location>
        <begin position="25"/>
        <end position="254"/>
    </location>
</feature>
<evidence type="ECO:0000313" key="10">
    <source>
        <dbReference type="EMBL" id="MCD2166568.1"/>
    </source>
</evidence>
<evidence type="ECO:0000256" key="5">
    <source>
        <dbReference type="ARBA" id="ARBA00023049"/>
    </source>
</evidence>
<dbReference type="Pfam" id="PF01435">
    <property type="entry name" value="Peptidase_M48"/>
    <property type="match status" value="1"/>
</dbReference>
<comment type="caution">
    <text evidence="10">The sequence shown here is derived from an EMBL/GenBank/DDBJ whole genome shotgun (WGS) entry which is preliminary data.</text>
</comment>
<evidence type="ECO:0000256" key="8">
    <source>
        <dbReference type="SAM" id="SignalP"/>
    </source>
</evidence>
<dbReference type="GO" id="GO:0051603">
    <property type="term" value="P:proteolysis involved in protein catabolic process"/>
    <property type="evidence" value="ECO:0007669"/>
    <property type="project" value="TreeGrafter"/>
</dbReference>
<evidence type="ECO:0000256" key="3">
    <source>
        <dbReference type="ARBA" id="ARBA00022801"/>
    </source>
</evidence>
<dbReference type="EMBL" id="JAJNCT010000020">
    <property type="protein sequence ID" value="MCD2166568.1"/>
    <property type="molecule type" value="Genomic_DNA"/>
</dbReference>
<dbReference type="GO" id="GO:0046872">
    <property type="term" value="F:metal ion binding"/>
    <property type="evidence" value="ECO:0007669"/>
    <property type="project" value="UniProtKB-KW"/>
</dbReference>
<dbReference type="RefSeq" id="WP_230777068.1">
    <property type="nucleotide sequence ID" value="NZ_JAJNCT010000020.1"/>
</dbReference>
<dbReference type="PROSITE" id="PS51257">
    <property type="entry name" value="PROKAR_LIPOPROTEIN"/>
    <property type="match status" value="1"/>
</dbReference>
<evidence type="ECO:0000256" key="6">
    <source>
        <dbReference type="RuleBase" id="RU003983"/>
    </source>
</evidence>
<keyword evidence="2" id="KW-0479">Metal-binding</keyword>
<feature type="region of interest" description="Disordered" evidence="7">
    <location>
        <begin position="226"/>
        <end position="254"/>
    </location>
</feature>
<keyword evidence="4 6" id="KW-0862">Zinc</keyword>
<dbReference type="Proteomes" id="UP001199260">
    <property type="component" value="Unassembled WGS sequence"/>
</dbReference>
<evidence type="ECO:0000313" key="11">
    <source>
        <dbReference type="Proteomes" id="UP001199260"/>
    </source>
</evidence>
<keyword evidence="3 6" id="KW-0378">Hydrolase</keyword>
<dbReference type="GO" id="GO:0016020">
    <property type="term" value="C:membrane"/>
    <property type="evidence" value="ECO:0007669"/>
    <property type="project" value="TreeGrafter"/>
</dbReference>